<keyword evidence="1" id="KW-0812">Transmembrane</keyword>
<comment type="caution">
    <text evidence="2">The sequence shown here is derived from an EMBL/GenBank/DDBJ whole genome shotgun (WGS) entry which is preliminary data.</text>
</comment>
<reference evidence="2 3" key="1">
    <citation type="submission" date="2020-07" db="EMBL/GenBank/DDBJ databases">
        <title>Transfer of Campylobacter canadensis to the novel genus Avispirillum gen. nov., that also includes two novel species recovered from migratory waterfowl: Avispirillum anseris sp. nov. and Avispirillum brantae sp. nov.</title>
        <authorList>
            <person name="Miller W.G."/>
            <person name="Chapman M.H."/>
            <person name="Yee E."/>
            <person name="Inglis G.D."/>
        </authorList>
    </citation>
    <scope>NUCLEOTIDE SEQUENCE [LARGE SCALE GENOMIC DNA]</scope>
    <source>
        <strain evidence="2 3">L283</strain>
    </source>
</reference>
<dbReference type="RefSeq" id="WP_224378259.1">
    <property type="nucleotide sequence ID" value="NZ_JACGBG010000060.1"/>
</dbReference>
<name>A0ABS7WVW7_9BACT</name>
<gene>
    <name evidence="2" type="ORF">AVCANL283_08825</name>
</gene>
<keyword evidence="3" id="KW-1185">Reference proteome</keyword>
<evidence type="ECO:0000313" key="3">
    <source>
        <dbReference type="Proteomes" id="UP000786183"/>
    </source>
</evidence>
<organism evidence="2 3">
    <name type="scientific">Campylobacter canadensis</name>
    <dbReference type="NCBI Taxonomy" id="449520"/>
    <lineage>
        <taxon>Bacteria</taxon>
        <taxon>Pseudomonadati</taxon>
        <taxon>Campylobacterota</taxon>
        <taxon>Epsilonproteobacteria</taxon>
        <taxon>Campylobacterales</taxon>
        <taxon>Campylobacteraceae</taxon>
        <taxon>Campylobacter</taxon>
    </lineage>
</organism>
<keyword evidence="1" id="KW-0472">Membrane</keyword>
<dbReference type="Proteomes" id="UP000786183">
    <property type="component" value="Unassembled WGS sequence"/>
</dbReference>
<dbReference type="EMBL" id="JACGBB010000059">
    <property type="protein sequence ID" value="MBZ7988189.1"/>
    <property type="molecule type" value="Genomic_DNA"/>
</dbReference>
<protein>
    <submittedName>
        <fullName evidence="2">Uncharacterized protein</fullName>
    </submittedName>
</protein>
<proteinExistence type="predicted"/>
<feature type="transmembrane region" description="Helical" evidence="1">
    <location>
        <begin position="29"/>
        <end position="51"/>
    </location>
</feature>
<evidence type="ECO:0000256" key="1">
    <source>
        <dbReference type="SAM" id="Phobius"/>
    </source>
</evidence>
<sequence>MEFFLLHVAVLVTLFIALIKPKGFKKKLMWFIIWFFVCFGDIFIGYVAFYYNAYKYARNTYFEPFKGDSLYLGEHKVWLSGEKVSKISEYYIGGWPNSILPDFYTRLLLDNKIKYIEYKEVSEHPINNGKYFRLYSSNEDDKNCVASKELKTRLFFSISYVKNDGTKGFIEYDEFLELYNKYYKKYLENYNKYYAYWDYFLDKNIFHEKIPTEIKELITYLIKIYNMKNSNIIAFIDYLPKYKSIIAELEEFYKNKCIARVQIDKNEVSRYEYVECTNSDYEYICDYPDIKDKAWAKFKYFAYIKDRNNNKKIAQSIFTYKTGKPFLLYSTIAEVTAPPEVLYGSTKLCNKNINVGVYSDSECRNIFIENFINDKELRDE</sequence>
<accession>A0ABS7WVW7</accession>
<evidence type="ECO:0000313" key="2">
    <source>
        <dbReference type="EMBL" id="MBZ7988189.1"/>
    </source>
</evidence>
<keyword evidence="1" id="KW-1133">Transmembrane helix</keyword>